<dbReference type="EMBL" id="CM046396">
    <property type="protein sequence ID" value="KAI8540482.1"/>
    <property type="molecule type" value="Genomic_DNA"/>
</dbReference>
<proteinExistence type="predicted"/>
<reference evidence="1" key="1">
    <citation type="submission" date="2022-02" db="EMBL/GenBank/DDBJ databases">
        <title>Plant Genome Project.</title>
        <authorList>
            <person name="Zhang R.-G."/>
        </authorList>
    </citation>
    <scope>NUCLEOTIDE SEQUENCE</scope>
    <source>
        <strain evidence="1">AT1</strain>
    </source>
</reference>
<dbReference type="Proteomes" id="UP001062846">
    <property type="component" value="Chromosome 9"/>
</dbReference>
<organism evidence="1 2">
    <name type="scientific">Rhododendron molle</name>
    <name type="common">Chinese azalea</name>
    <name type="synonym">Azalea mollis</name>
    <dbReference type="NCBI Taxonomy" id="49168"/>
    <lineage>
        <taxon>Eukaryota</taxon>
        <taxon>Viridiplantae</taxon>
        <taxon>Streptophyta</taxon>
        <taxon>Embryophyta</taxon>
        <taxon>Tracheophyta</taxon>
        <taxon>Spermatophyta</taxon>
        <taxon>Magnoliopsida</taxon>
        <taxon>eudicotyledons</taxon>
        <taxon>Gunneridae</taxon>
        <taxon>Pentapetalae</taxon>
        <taxon>asterids</taxon>
        <taxon>Ericales</taxon>
        <taxon>Ericaceae</taxon>
        <taxon>Ericoideae</taxon>
        <taxon>Rhodoreae</taxon>
        <taxon>Rhododendron</taxon>
    </lineage>
</organism>
<comment type="caution">
    <text evidence="1">The sequence shown here is derived from an EMBL/GenBank/DDBJ whole genome shotgun (WGS) entry which is preliminary data.</text>
</comment>
<sequence>MNAAGRGGGTVAADQPPASGGNAGPVLDGGMVSGERNTFFLDSGRGFVDSRSVDFMIGNGNKIGNGSRNENADIRVRVNPILHRFSQFNNVGGSPMIYGGLIPTEVAGGEESPSLAGGGEGFETPEGTAKRRVGRPKGSGRIGRPKGSRDKMKILGGIEVKRISKKGLKLGRPKGSKNKKKIFDGKEVQGSISSLGGVNQGASQVPGGSGEQKEVIETKKRSRKTTGFQSKKKIRDRKEVQGVSIERVNQGTNEVAGRGGGGKNVAIEGKKKFVRPKGLKNKKKMAVEVAGGNTNGSSSFKRRGRPKGSTKNKKILPVEGNQEMSVEVPSGNFSVDMTVKRGRPKGTKNKKILSVEENRGMPSELGIARKRGKLGRPKGSKKRLLVKMGNEDGATGSTDDGVDEAQSSKNEAWMVTGKEDQIMLDANVDLSEAGKFFFTSHSGDMKSVDPIDSANGDFVQVTETSLENDKGDESVTTKRKRGRPRGSVKKPKLMVAGEVLSSRKEVKDLVVNMGNEVLLDESSNTQKRGRGRPRKNADERSKLINTAEENGLLNSGLADSKKEQGSLMCHQCFKSDKNDVVSCLNCKRKRYCYECLAKWYPERTREELENACPFCCGNCNCIVCLRGDVVVKASYKEADENIRLQRSIYLLHKTLPLLRHIQGEQNSELNVEAGIRGVQMTEADLEKSVLDEDDRLYCDNCSTSIVNFHRSCPNPDCSYDLCLSCCWELRKGFQPGGKEADSSIHQLFERSCEKGKEMKGEFSSQQQISGWGDHEAILVNDSTANMSCEFPDWRAKTDGSIPCPPKERGGCGAGILALRHIFEAHWVENLIRSAEDLAINYQSPDIDFSLGCSLCLHTSTSRGDGNDSGVRQASFREKSHDNLLYSPNAVHLGDSDFEHFQMHWMRGEPVIVKNVLAKTSGLSWEPMVMWRAFRSASRKLKEESFCVKAIDCLDWCEVEIKIHQFFKGYLEGRRHRTGWPEMLKLKDWPPTNSFEECLPRHGAEFIAMLPYSDYTHPRTGLLNLATKLPDGALKPDLGPKTYIAYGSSEELGRGDSVTKLHCDISDAVNVLTHTAEVKIAPWQQKIIKNLQRKYEAERLAELRRRTNDALGTHESMPPKQSQEVGNLDFASAEETKISQRDSFLPELNEEKKLGEEPFLSDTRTLPFLDSVGFRTQCVFGGLNKAEESISFFPESGSHCEGTSNFDTKSSKSKPINYSQPCGVNTMKPIRNEDEVAAFLDDKPVSAASMRTESGPEDDTFQSNSCSEVEEGGAVWDIFRRQDVPKLIEYLKKHWKELRHIDNRPVNSVDHPIHDQTFYLTEKHKKQLKEEFNIEPWTFEQYLGEAVFIPAGCPHQVRNRQSCIKVALDFVSPDNVEECIRLTEEFRLLPKSHRSKEDKLEVKKLAMYAASLAVNEAKSLMLKLEFVMDIDNIECISSSDGLEDEEIRSHHHPHNPNHQLSSSKPPSGIAPATSVHELLECPVCTNSMYPPIHQSQCNLGNEAKKVFITIWIYSFRWCSLHNHTKETEMHWISYAGGTVGEAHQALAISIKCHNGHTLCSTCKTRVHNRCPTCRQELGDIRCLALEKVAESLELPCKHYSLGCPEIFPYYSKLKHEAVCNFRPYNCPYAGSECSIMGDIPFLVSHLKDDHKVDMHTGCTFNHRYVKSNPREVENATWMLTVFHCFGQYFCLHFEAFQLGMAPVYMAFLRFMGDENDARNYTYSLEVGANGRKLTWEGTPRSVRDGHRKVRDSHDGLIIQRNMALFFSGGDRKELKLRVTGRIWKEQQTPDGGVCIPNLCS</sequence>
<name>A0ACC0MJ03_RHOML</name>
<protein>
    <submittedName>
        <fullName evidence="1">Uncharacterized protein</fullName>
    </submittedName>
</protein>
<accession>A0ACC0MJ03</accession>
<gene>
    <name evidence="1" type="ORF">RHMOL_Rhmol09G0267400</name>
</gene>
<keyword evidence="2" id="KW-1185">Reference proteome</keyword>
<evidence type="ECO:0000313" key="1">
    <source>
        <dbReference type="EMBL" id="KAI8540482.1"/>
    </source>
</evidence>
<evidence type="ECO:0000313" key="2">
    <source>
        <dbReference type="Proteomes" id="UP001062846"/>
    </source>
</evidence>